<dbReference type="Pfam" id="PF00106">
    <property type="entry name" value="adh_short"/>
    <property type="match status" value="1"/>
</dbReference>
<evidence type="ECO:0000313" key="5">
    <source>
        <dbReference type="Proteomes" id="UP000240883"/>
    </source>
</evidence>
<evidence type="ECO:0000256" key="3">
    <source>
        <dbReference type="RuleBase" id="RU000363"/>
    </source>
</evidence>
<dbReference type="EMBL" id="KZ678143">
    <property type="protein sequence ID" value="PSN61580.1"/>
    <property type="molecule type" value="Genomic_DNA"/>
</dbReference>
<dbReference type="InterPro" id="IPR020904">
    <property type="entry name" value="Sc_DH/Rdtase_CS"/>
</dbReference>
<dbReference type="PRINTS" id="PR00080">
    <property type="entry name" value="SDRFAMILY"/>
</dbReference>
<name>A0A2T2N878_CORCC</name>
<dbReference type="Gene3D" id="3.40.50.720">
    <property type="entry name" value="NAD(P)-binding Rossmann-like Domain"/>
    <property type="match status" value="1"/>
</dbReference>
<keyword evidence="2" id="KW-0521">NADP</keyword>
<dbReference type="Proteomes" id="UP000240883">
    <property type="component" value="Unassembled WGS sequence"/>
</dbReference>
<sequence length="254" mass="27364">MTTPKTILITGANKGLGLGIAQVAATRDPSAHYILTSRNVEGGEKAIQDMKNSGIEASFELLQLDITNDAEILKAAEYVKTKHGKLDVLINNAGIAKFPENMSSPSTIRTDLAELLSVNVTSVYCMCEAFRPLLDRSSQPKVINITSGLGSIANTLNTKMASLPLYGVSKVALNGLTAHLQAGENAKKDKAEGSKIRFYTVAPGVLNTTLVFLHNKGKDPAVGAEVVVQLLMSDEYLGGTQWEFKDDKMQEIPW</sequence>
<dbReference type="GO" id="GO:0005737">
    <property type="term" value="C:cytoplasm"/>
    <property type="evidence" value="ECO:0007669"/>
    <property type="project" value="TreeGrafter"/>
</dbReference>
<gene>
    <name evidence="4" type="ORF">BS50DRAFT_578152</name>
</gene>
<dbReference type="InterPro" id="IPR036291">
    <property type="entry name" value="NAD(P)-bd_dom_sf"/>
</dbReference>
<organism evidence="4 5">
    <name type="scientific">Corynespora cassiicola Philippines</name>
    <dbReference type="NCBI Taxonomy" id="1448308"/>
    <lineage>
        <taxon>Eukaryota</taxon>
        <taxon>Fungi</taxon>
        <taxon>Dikarya</taxon>
        <taxon>Ascomycota</taxon>
        <taxon>Pezizomycotina</taxon>
        <taxon>Dothideomycetes</taxon>
        <taxon>Pleosporomycetidae</taxon>
        <taxon>Pleosporales</taxon>
        <taxon>Corynesporascaceae</taxon>
        <taxon>Corynespora</taxon>
    </lineage>
</organism>
<keyword evidence="5" id="KW-1185">Reference proteome</keyword>
<evidence type="ECO:0000256" key="1">
    <source>
        <dbReference type="ARBA" id="ARBA00006484"/>
    </source>
</evidence>
<evidence type="ECO:0000256" key="2">
    <source>
        <dbReference type="ARBA" id="ARBA00022857"/>
    </source>
</evidence>
<evidence type="ECO:0000313" key="4">
    <source>
        <dbReference type="EMBL" id="PSN61580.1"/>
    </source>
</evidence>
<dbReference type="AlphaFoldDB" id="A0A2T2N878"/>
<accession>A0A2T2N878</accession>
<dbReference type="PRINTS" id="PR00081">
    <property type="entry name" value="GDHRDH"/>
</dbReference>
<dbReference type="GO" id="GO:0016491">
    <property type="term" value="F:oxidoreductase activity"/>
    <property type="evidence" value="ECO:0007669"/>
    <property type="project" value="TreeGrafter"/>
</dbReference>
<dbReference type="PROSITE" id="PS00061">
    <property type="entry name" value="ADH_SHORT"/>
    <property type="match status" value="1"/>
</dbReference>
<dbReference type="InterPro" id="IPR051468">
    <property type="entry name" value="Fungal_SecMetab_SDRs"/>
</dbReference>
<comment type="similarity">
    <text evidence="1 3">Belongs to the short-chain dehydrogenases/reductases (SDR) family.</text>
</comment>
<protein>
    <submittedName>
        <fullName evidence="4">NAD(P)-binding protein</fullName>
    </submittedName>
</protein>
<dbReference type="PANTHER" id="PTHR43544">
    <property type="entry name" value="SHORT-CHAIN DEHYDROGENASE/REDUCTASE"/>
    <property type="match status" value="1"/>
</dbReference>
<dbReference type="InterPro" id="IPR002347">
    <property type="entry name" value="SDR_fam"/>
</dbReference>
<dbReference type="STRING" id="1448308.A0A2T2N878"/>
<reference evidence="4 5" key="1">
    <citation type="journal article" date="2018" name="Front. Microbiol.">
        <title>Genome-Wide Analysis of Corynespora cassiicola Leaf Fall Disease Putative Effectors.</title>
        <authorList>
            <person name="Lopez D."/>
            <person name="Ribeiro S."/>
            <person name="Label P."/>
            <person name="Fumanal B."/>
            <person name="Venisse J.S."/>
            <person name="Kohler A."/>
            <person name="de Oliveira R.R."/>
            <person name="Labutti K."/>
            <person name="Lipzen A."/>
            <person name="Lail K."/>
            <person name="Bauer D."/>
            <person name="Ohm R.A."/>
            <person name="Barry K.W."/>
            <person name="Spatafora J."/>
            <person name="Grigoriev I.V."/>
            <person name="Martin F.M."/>
            <person name="Pujade-Renaud V."/>
        </authorList>
    </citation>
    <scope>NUCLEOTIDE SEQUENCE [LARGE SCALE GENOMIC DNA]</scope>
    <source>
        <strain evidence="4 5">Philippines</strain>
    </source>
</reference>
<proteinExistence type="inferred from homology"/>
<dbReference type="SUPFAM" id="SSF51735">
    <property type="entry name" value="NAD(P)-binding Rossmann-fold domains"/>
    <property type="match status" value="1"/>
</dbReference>
<dbReference type="GO" id="GO:0019748">
    <property type="term" value="P:secondary metabolic process"/>
    <property type="evidence" value="ECO:0007669"/>
    <property type="project" value="TreeGrafter"/>
</dbReference>
<dbReference type="PANTHER" id="PTHR43544:SF32">
    <property type="entry name" value="CHAIN DEHYDROGENASE, PUTATIVE (AFU_ORTHOLOGUE AFUA_5G01530)-RELATED"/>
    <property type="match status" value="1"/>
</dbReference>
<dbReference type="OrthoDB" id="191139at2759"/>